<organism evidence="5 6">
    <name type="scientific">Steinernema glaseri</name>
    <dbReference type="NCBI Taxonomy" id="37863"/>
    <lineage>
        <taxon>Eukaryota</taxon>
        <taxon>Metazoa</taxon>
        <taxon>Ecdysozoa</taxon>
        <taxon>Nematoda</taxon>
        <taxon>Chromadorea</taxon>
        <taxon>Rhabditida</taxon>
        <taxon>Tylenchina</taxon>
        <taxon>Panagrolaimomorpha</taxon>
        <taxon>Strongyloidoidea</taxon>
        <taxon>Steinernematidae</taxon>
        <taxon>Steinernema</taxon>
    </lineage>
</organism>
<name>A0A1I7YMJ2_9BILA</name>
<evidence type="ECO:0000256" key="1">
    <source>
        <dbReference type="ARBA" id="ARBA00005234"/>
    </source>
</evidence>
<dbReference type="AlphaFoldDB" id="A0A1I7YMJ2"/>
<evidence type="ECO:0000256" key="3">
    <source>
        <dbReference type="ARBA" id="ARBA00022801"/>
    </source>
</evidence>
<dbReference type="InterPro" id="IPR003653">
    <property type="entry name" value="Peptidase_C48_C"/>
</dbReference>
<evidence type="ECO:0000313" key="6">
    <source>
        <dbReference type="WBParaSite" id="L893_g17919.t1"/>
    </source>
</evidence>
<dbReference type="Gene3D" id="3.40.395.10">
    <property type="entry name" value="Adenoviral Proteinase, Chain A"/>
    <property type="match status" value="1"/>
</dbReference>
<evidence type="ECO:0000259" key="4">
    <source>
        <dbReference type="PROSITE" id="PS50600"/>
    </source>
</evidence>
<dbReference type="WBParaSite" id="L893_g17919.t1">
    <property type="protein sequence ID" value="L893_g17919.t1"/>
    <property type="gene ID" value="L893_g17919"/>
</dbReference>
<protein>
    <submittedName>
        <fullName evidence="6">ULP_PROTEASE domain-containing protein</fullName>
    </submittedName>
</protein>
<keyword evidence="5" id="KW-1185">Reference proteome</keyword>
<dbReference type="GO" id="GO:0008234">
    <property type="term" value="F:cysteine-type peptidase activity"/>
    <property type="evidence" value="ECO:0007669"/>
    <property type="project" value="InterPro"/>
</dbReference>
<dbReference type="Pfam" id="PF02902">
    <property type="entry name" value="Peptidase_C48"/>
    <property type="match status" value="1"/>
</dbReference>
<feature type="domain" description="Ubiquitin-like protease family profile" evidence="4">
    <location>
        <begin position="1"/>
        <end position="227"/>
    </location>
</feature>
<keyword evidence="3" id="KW-0378">Hydrolase</keyword>
<sequence length="308" mass="35786">MFGVTILENTHFTNSVTRDDFLEFIKEESFYELNIHEEDVQQLYKEDGVYGAVLFHMLHHNIPEAVVVHPMCFKEWLLDSELYLAKYNPECSLEWVIFPVGIFRQQGPHMTLAVANMKTGVVDYYDSERHFYREQKLPPNMEAKLLQAAVTFRDNLPLQFKPTEQKLPPNMESKLLQAAMTFRDNLPLDFKPMWTQATLRYVDPETYAKQYDDHNCGVYSCLYAERIVKGGDIRRITYEDIEDWRMNAAKRAVAFPKRGSSFPKNQVIFSRHQVTLYQSVEVLSLLGELGHCLLKCLLCVLKVGSIAL</sequence>
<dbReference type="GO" id="GO:0006508">
    <property type="term" value="P:proteolysis"/>
    <property type="evidence" value="ECO:0007669"/>
    <property type="project" value="UniProtKB-KW"/>
</dbReference>
<proteinExistence type="inferred from homology"/>
<accession>A0A1I7YMJ2</accession>
<evidence type="ECO:0000256" key="2">
    <source>
        <dbReference type="ARBA" id="ARBA00022670"/>
    </source>
</evidence>
<reference evidence="6" key="1">
    <citation type="submission" date="2016-11" db="UniProtKB">
        <authorList>
            <consortium name="WormBaseParasite"/>
        </authorList>
    </citation>
    <scope>IDENTIFICATION</scope>
</reference>
<evidence type="ECO:0000313" key="5">
    <source>
        <dbReference type="Proteomes" id="UP000095287"/>
    </source>
</evidence>
<keyword evidence="2" id="KW-0645">Protease</keyword>
<dbReference type="InterPro" id="IPR038765">
    <property type="entry name" value="Papain-like_cys_pep_sf"/>
</dbReference>
<comment type="similarity">
    <text evidence="1">Belongs to the peptidase C48 family.</text>
</comment>
<dbReference type="PROSITE" id="PS50600">
    <property type="entry name" value="ULP_PROTEASE"/>
    <property type="match status" value="1"/>
</dbReference>
<dbReference type="SUPFAM" id="SSF54001">
    <property type="entry name" value="Cysteine proteinases"/>
    <property type="match status" value="1"/>
</dbReference>
<dbReference type="Proteomes" id="UP000095287">
    <property type="component" value="Unplaced"/>
</dbReference>